<reference evidence="1 2" key="1">
    <citation type="submission" date="2024-08" db="EMBL/GenBank/DDBJ databases">
        <title>Gnathostoma spinigerum genome.</title>
        <authorList>
            <person name="Gonzalez-Bertolin B."/>
            <person name="Monzon S."/>
            <person name="Zaballos A."/>
            <person name="Jimenez P."/>
            <person name="Dekumyoy P."/>
            <person name="Varona S."/>
            <person name="Cuesta I."/>
            <person name="Sumanam S."/>
            <person name="Adisakwattana P."/>
            <person name="Gasser R.B."/>
            <person name="Hernandez-Gonzalez A."/>
            <person name="Young N.D."/>
            <person name="Perteguer M.J."/>
        </authorList>
    </citation>
    <scope>NUCLEOTIDE SEQUENCE [LARGE SCALE GENOMIC DNA]</scope>
    <source>
        <strain evidence="1">AL3</strain>
        <tissue evidence="1">Liver</tissue>
    </source>
</reference>
<proteinExistence type="predicted"/>
<accession>A0ABD6EVQ1</accession>
<dbReference type="Proteomes" id="UP001608902">
    <property type="component" value="Unassembled WGS sequence"/>
</dbReference>
<name>A0ABD6EVQ1_9BILA</name>
<evidence type="ECO:0000313" key="2">
    <source>
        <dbReference type="Proteomes" id="UP001608902"/>
    </source>
</evidence>
<gene>
    <name evidence="1" type="ORF">AB6A40_008978</name>
</gene>
<dbReference type="EMBL" id="JBGFUD010008889">
    <property type="protein sequence ID" value="MFH4982269.1"/>
    <property type="molecule type" value="Genomic_DNA"/>
</dbReference>
<dbReference type="AlphaFoldDB" id="A0ABD6EVQ1"/>
<comment type="caution">
    <text evidence="1">The sequence shown here is derived from an EMBL/GenBank/DDBJ whole genome shotgun (WGS) entry which is preliminary data.</text>
</comment>
<organism evidence="1 2">
    <name type="scientific">Gnathostoma spinigerum</name>
    <dbReference type="NCBI Taxonomy" id="75299"/>
    <lineage>
        <taxon>Eukaryota</taxon>
        <taxon>Metazoa</taxon>
        <taxon>Ecdysozoa</taxon>
        <taxon>Nematoda</taxon>
        <taxon>Chromadorea</taxon>
        <taxon>Rhabditida</taxon>
        <taxon>Spirurina</taxon>
        <taxon>Gnathostomatomorpha</taxon>
        <taxon>Gnathostomatoidea</taxon>
        <taxon>Gnathostomatidae</taxon>
        <taxon>Gnathostoma</taxon>
    </lineage>
</organism>
<sequence length="628" mass="71398">MKTCTSGAWLQSYFEQPEGNGDVTEMHDDFIENDSVGDENLSSKWLEDAAAASRMAKLNERHQFSNTVEVQIHSGCRGSRMAKSLRKKHLLSRFRRFATSCKCSSEAAPSGLAFRCENADDVDAVPGIFRSSVVGEVSCWENLRESIGSSYFNSRVEKSGVFEPTKGNHVSQEPVKFISVPPSKPVERSTRFSPLDVRAVEASVDDLRTLTCNKDIKGLRSVLNVYHWPHSYLVEHFLPQLFDVFIENGADCDEIKQLIWDYASTSPCAFVRDSVALAFFRRIVCEEGIEAAIIYARQHRNLFLVRPPKEDRHSLTIRRLMKKLFESVLSKEGTTVEDARRLQNVLVECEYIEDASAFMTTSLQYLLEHKDFAHAITFWRSCMERYQLHDGAYLLFRHALTNNKSIARQIRQINEIITVCEPFEHPFAPIAELIVELVKYGSLDDAKSIFARLSIPGKYFKAPLYRMVGKRENLEIVEKVAALFTECVFAEKKAWHKKRATMELIRPGVKQTVAKTQESGLAGHLLASYQRNRKTSVSRSRKSKKCSIDAKQLHDVVRCIQRVWFDLSLLASDTASLSRLHSWCTLNKVDVDSKIFKQCQEFFAKADAKNPFDCSATGQKSIVNPGRK</sequence>
<keyword evidence="2" id="KW-1185">Reference proteome</keyword>
<protein>
    <submittedName>
        <fullName evidence="1">Uncharacterized protein</fullName>
    </submittedName>
</protein>
<evidence type="ECO:0000313" key="1">
    <source>
        <dbReference type="EMBL" id="MFH4982269.1"/>
    </source>
</evidence>